<dbReference type="InterPro" id="IPR036461">
    <property type="entry name" value="Urease_betasu_sf"/>
</dbReference>
<dbReference type="InterPro" id="IPR002019">
    <property type="entry name" value="Urease_beta-like"/>
</dbReference>
<protein>
    <submittedName>
        <fullName evidence="3">Urease subunit beta</fullName>
        <ecNumber evidence="3">3.5.1.5</ecNumber>
    </submittedName>
</protein>
<reference evidence="4" key="1">
    <citation type="journal article" date="2019" name="Int. J. Syst. Evol. Microbiol.">
        <title>The Global Catalogue of Microorganisms (GCM) 10K type strain sequencing project: providing services to taxonomists for standard genome sequencing and annotation.</title>
        <authorList>
            <consortium name="The Broad Institute Genomics Platform"/>
            <consortium name="The Broad Institute Genome Sequencing Center for Infectious Disease"/>
            <person name="Wu L."/>
            <person name="Ma J."/>
        </authorList>
    </citation>
    <scope>NUCLEOTIDE SEQUENCE [LARGE SCALE GENOMIC DNA]</scope>
    <source>
        <strain evidence="4">KCTC 5701</strain>
    </source>
</reference>
<gene>
    <name evidence="3" type="ORF">ACFP3J_08180</name>
</gene>
<dbReference type="Gene3D" id="2.10.150.10">
    <property type="entry name" value="Urease, beta subunit"/>
    <property type="match status" value="1"/>
</dbReference>
<dbReference type="EC" id="3.5.1.5" evidence="3"/>
<dbReference type="PANTHER" id="PTHR33569">
    <property type="entry name" value="UREASE"/>
    <property type="match status" value="1"/>
</dbReference>
<dbReference type="PANTHER" id="PTHR33569:SF1">
    <property type="entry name" value="UREASE"/>
    <property type="match status" value="1"/>
</dbReference>
<evidence type="ECO:0000313" key="3">
    <source>
        <dbReference type="EMBL" id="MFC5655466.1"/>
    </source>
</evidence>
<comment type="catalytic activity">
    <reaction evidence="2">
        <text>urea + 2 H2O + H(+) = hydrogencarbonate + 2 NH4(+)</text>
        <dbReference type="Rhea" id="RHEA:20557"/>
        <dbReference type="ChEBI" id="CHEBI:15377"/>
        <dbReference type="ChEBI" id="CHEBI:15378"/>
        <dbReference type="ChEBI" id="CHEBI:16199"/>
        <dbReference type="ChEBI" id="CHEBI:17544"/>
        <dbReference type="ChEBI" id="CHEBI:28938"/>
        <dbReference type="EC" id="3.5.1.5"/>
    </reaction>
</comment>
<evidence type="ECO:0000313" key="4">
    <source>
        <dbReference type="Proteomes" id="UP001596065"/>
    </source>
</evidence>
<dbReference type="InterPro" id="IPR050069">
    <property type="entry name" value="Urease_subunit"/>
</dbReference>
<dbReference type="Proteomes" id="UP001596065">
    <property type="component" value="Unassembled WGS sequence"/>
</dbReference>
<dbReference type="GO" id="GO:0009039">
    <property type="term" value="F:urease activity"/>
    <property type="evidence" value="ECO:0007669"/>
    <property type="project" value="UniProtKB-EC"/>
</dbReference>
<keyword evidence="1 3" id="KW-0378">Hydrolase</keyword>
<sequence length="96" mass="10619">MEGPLWAKNTAKRPIQVGSHFHLGDVNACLKFFKDEGCTDPADDDVKGKRLHIAAGTSERIEPEHVCRVWVVPIKGDQVVKGLQRGKTDNDWSVAP</sequence>
<dbReference type="EMBL" id="JBHSOE010000009">
    <property type="protein sequence ID" value="MFC5655466.1"/>
    <property type="molecule type" value="Genomic_DNA"/>
</dbReference>
<comment type="caution">
    <text evidence="3">The sequence shown here is derived from an EMBL/GenBank/DDBJ whole genome shotgun (WGS) entry which is preliminary data.</text>
</comment>
<proteinExistence type="predicted"/>
<organism evidence="3 4">
    <name type="scientific">Streptomyces nogalater</name>
    <dbReference type="NCBI Taxonomy" id="38314"/>
    <lineage>
        <taxon>Bacteria</taxon>
        <taxon>Bacillati</taxon>
        <taxon>Actinomycetota</taxon>
        <taxon>Actinomycetes</taxon>
        <taxon>Kitasatosporales</taxon>
        <taxon>Streptomycetaceae</taxon>
        <taxon>Streptomyces</taxon>
    </lineage>
</organism>
<accession>A0ABW0WFG7</accession>
<evidence type="ECO:0000256" key="1">
    <source>
        <dbReference type="ARBA" id="ARBA00022801"/>
    </source>
</evidence>
<evidence type="ECO:0000256" key="2">
    <source>
        <dbReference type="ARBA" id="ARBA00047778"/>
    </source>
</evidence>
<dbReference type="RefSeq" id="WP_344348494.1">
    <property type="nucleotide sequence ID" value="NZ_BAAASM010000015.1"/>
</dbReference>
<dbReference type="Pfam" id="PF00699">
    <property type="entry name" value="Urease_beta"/>
    <property type="match status" value="1"/>
</dbReference>
<keyword evidence="4" id="KW-1185">Reference proteome</keyword>
<name>A0ABW0WFG7_STRNO</name>
<dbReference type="SUPFAM" id="SSF51278">
    <property type="entry name" value="Urease, beta-subunit"/>
    <property type="match status" value="1"/>
</dbReference>